<dbReference type="EMBL" id="KQ964246">
    <property type="protein sequence ID" value="KXJ96254.1"/>
    <property type="molecule type" value="Genomic_DNA"/>
</dbReference>
<keyword evidence="4" id="KW-0378">Hydrolase</keyword>
<comment type="similarity">
    <text evidence="1">Belongs to the AB hydrolase superfamily. FUS2 hydrolase family.</text>
</comment>
<gene>
    <name evidence="4" type="ORF">Micbo1qcDRAFT_201567</name>
</gene>
<feature type="signal peptide" evidence="2">
    <location>
        <begin position="1"/>
        <end position="20"/>
    </location>
</feature>
<dbReference type="Proteomes" id="UP000070501">
    <property type="component" value="Unassembled WGS sequence"/>
</dbReference>
<evidence type="ECO:0000256" key="2">
    <source>
        <dbReference type="SAM" id="SignalP"/>
    </source>
</evidence>
<dbReference type="InterPro" id="IPR000073">
    <property type="entry name" value="AB_hydrolase_1"/>
</dbReference>
<dbReference type="Gene3D" id="1.20.1440.110">
    <property type="entry name" value="acylaminoacyl peptidase"/>
    <property type="match status" value="1"/>
</dbReference>
<organism evidence="4 5">
    <name type="scientific">Microdochium bolleyi</name>
    <dbReference type="NCBI Taxonomy" id="196109"/>
    <lineage>
        <taxon>Eukaryota</taxon>
        <taxon>Fungi</taxon>
        <taxon>Dikarya</taxon>
        <taxon>Ascomycota</taxon>
        <taxon>Pezizomycotina</taxon>
        <taxon>Sordariomycetes</taxon>
        <taxon>Xylariomycetidae</taxon>
        <taxon>Xylariales</taxon>
        <taxon>Microdochiaceae</taxon>
        <taxon>Microdochium</taxon>
    </lineage>
</organism>
<dbReference type="InParanoid" id="A0A136JGI9"/>
<feature type="domain" description="AB hydrolase-1" evidence="3">
    <location>
        <begin position="214"/>
        <end position="397"/>
    </location>
</feature>
<evidence type="ECO:0000313" key="4">
    <source>
        <dbReference type="EMBL" id="KXJ96254.1"/>
    </source>
</evidence>
<dbReference type="GO" id="GO:0016787">
    <property type="term" value="F:hydrolase activity"/>
    <property type="evidence" value="ECO:0007669"/>
    <property type="project" value="UniProtKB-KW"/>
</dbReference>
<name>A0A136JGI9_9PEZI</name>
<dbReference type="PANTHER" id="PTHR22946:SF12">
    <property type="entry name" value="CONIDIAL PIGMENT BIOSYNTHESIS PROTEIN AYG1 (AFU_ORTHOLOGUE AFUA_2G17550)"/>
    <property type="match status" value="1"/>
</dbReference>
<dbReference type="OrthoDB" id="249703at2759"/>
<dbReference type="SUPFAM" id="SSF53474">
    <property type="entry name" value="alpha/beta-Hydrolases"/>
    <property type="match status" value="1"/>
</dbReference>
<keyword evidence="5" id="KW-1185">Reference proteome</keyword>
<dbReference type="Gene3D" id="3.40.50.1820">
    <property type="entry name" value="alpha/beta hydrolase"/>
    <property type="match status" value="1"/>
</dbReference>
<dbReference type="PANTHER" id="PTHR22946">
    <property type="entry name" value="DIENELACTONE HYDROLASE DOMAIN-CONTAINING PROTEIN-RELATED"/>
    <property type="match status" value="1"/>
</dbReference>
<feature type="chain" id="PRO_5007293822" evidence="2">
    <location>
        <begin position="21"/>
        <end position="442"/>
    </location>
</feature>
<evidence type="ECO:0000259" key="3">
    <source>
        <dbReference type="Pfam" id="PF12697"/>
    </source>
</evidence>
<dbReference type="InterPro" id="IPR029058">
    <property type="entry name" value="AB_hydrolase_fold"/>
</dbReference>
<evidence type="ECO:0000256" key="1">
    <source>
        <dbReference type="ARBA" id="ARBA00038115"/>
    </source>
</evidence>
<keyword evidence="2" id="KW-0732">Signal</keyword>
<reference evidence="5" key="1">
    <citation type="submission" date="2016-02" db="EMBL/GenBank/DDBJ databases">
        <title>Draft genome sequence of Microdochium bolleyi, a fungal endophyte of beachgrass.</title>
        <authorList>
            <consortium name="DOE Joint Genome Institute"/>
            <person name="David A.S."/>
            <person name="May G."/>
            <person name="Haridas S."/>
            <person name="Lim J."/>
            <person name="Wang M."/>
            <person name="Labutti K."/>
            <person name="Lipzen A."/>
            <person name="Barry K."/>
            <person name="Grigoriev I.V."/>
        </authorList>
    </citation>
    <scope>NUCLEOTIDE SEQUENCE [LARGE SCALE GENOMIC DNA]</scope>
    <source>
        <strain evidence="5">J235TASD1</strain>
    </source>
</reference>
<dbReference type="Pfam" id="PF12697">
    <property type="entry name" value="Abhydrolase_6"/>
    <property type="match status" value="1"/>
</dbReference>
<protein>
    <submittedName>
        <fullName evidence="4">Alpha/Beta hydrolase protein</fullName>
    </submittedName>
</protein>
<dbReference type="AlphaFoldDB" id="A0A136JGI9"/>
<dbReference type="InterPro" id="IPR050261">
    <property type="entry name" value="FrsA_esterase"/>
</dbReference>
<sequence>MRLLSRNLTAIAGLATGVLAQSVSNPDANSSSVIYQLSTDGEFAFVLGEYLSLASGGGSATGEVLRAASQIVPSDYESWYSEFNFLGDAMHSKATAINATRFPVSARDTYFRAASYYRAADFFLHQKQSDPRIYALWANATAAFDKAASLLEAPPTLLNITGPGFYIPAYYFSAAPNTAQEGCEPKKRPTVIVGTGYDGSQQALYHSIGRAILERGYNYISYEGPGQPSPRRYQNLGFIPNWWDVVTPVVDYLHTRNDVDTSRIALVGESFGGTLAPRAASREHRISAVVAIDGMTSMAASIIAQLPPQLTALYDGGNVAAFDEVLLGMMYNTSLPTSARWGIAQGLWSFKTESPYSWLKQLSAITSEKDILDKVACPVLVFGAEDDILPVQQSLDVAAALGDRATYYLFKNDVGAGQHCQLGAEAQLAQVTFDWLADIWGL</sequence>
<evidence type="ECO:0000313" key="5">
    <source>
        <dbReference type="Proteomes" id="UP000070501"/>
    </source>
</evidence>
<proteinExistence type="inferred from homology"/>
<dbReference type="STRING" id="196109.A0A136JGI9"/>
<accession>A0A136JGI9</accession>